<evidence type="ECO:0000313" key="3">
    <source>
        <dbReference type="Proteomes" id="UP000239210"/>
    </source>
</evidence>
<dbReference type="PROSITE" id="PS51257">
    <property type="entry name" value="PROKAR_LIPOPROTEIN"/>
    <property type="match status" value="1"/>
</dbReference>
<evidence type="ECO:0008006" key="4">
    <source>
        <dbReference type="Google" id="ProtNLM"/>
    </source>
</evidence>
<organism evidence="2 3">
    <name type="scientific">Geodermatophilus tzadiensis</name>
    <dbReference type="NCBI Taxonomy" id="1137988"/>
    <lineage>
        <taxon>Bacteria</taxon>
        <taxon>Bacillati</taxon>
        <taxon>Actinomycetota</taxon>
        <taxon>Actinomycetes</taxon>
        <taxon>Geodermatophilales</taxon>
        <taxon>Geodermatophilaceae</taxon>
        <taxon>Geodermatophilus</taxon>
    </lineage>
</organism>
<protein>
    <recommendedName>
        <fullName evidence="4">PknH-like protein</fullName>
    </recommendedName>
</protein>
<dbReference type="EMBL" id="PVTG01000015">
    <property type="protein sequence ID" value="PRY45698.1"/>
    <property type="molecule type" value="Genomic_DNA"/>
</dbReference>
<comment type="caution">
    <text evidence="2">The sequence shown here is derived from an EMBL/GenBank/DDBJ whole genome shotgun (WGS) entry which is preliminary data.</text>
</comment>
<keyword evidence="1" id="KW-0732">Signal</keyword>
<dbReference type="AlphaFoldDB" id="A0A2T0TJL3"/>
<keyword evidence="3" id="KW-1185">Reference proteome</keyword>
<evidence type="ECO:0000313" key="2">
    <source>
        <dbReference type="EMBL" id="PRY45698.1"/>
    </source>
</evidence>
<sequence>MTPGRSVALAVGLLVLTGCTPTVVGSATPAPATATPATVEELGALVLTRVPSGLARIPDGDLQPPAGAKSVDDVAAYAEDPARERTVLRDYGYRHGWERFWGSTTGPLTSVFVDQFDEHAGAAAYAEDLAGNDAALYEGVLRRDPADLPGGCSLLVVTTPADGADPATRLAGPAVFAWCAHGVFSVAVTAVADSTEAATEELRAVVLAQLDRLPMA</sequence>
<feature type="chain" id="PRO_5038938597" description="PknH-like protein" evidence="1">
    <location>
        <begin position="25"/>
        <end position="216"/>
    </location>
</feature>
<dbReference type="RefSeq" id="WP_106280188.1">
    <property type="nucleotide sequence ID" value="NZ_PVTG01000015.1"/>
</dbReference>
<accession>A0A2T0TJL3</accession>
<name>A0A2T0TJL3_9ACTN</name>
<proteinExistence type="predicted"/>
<dbReference type="OrthoDB" id="5195009at2"/>
<dbReference type="Proteomes" id="UP000239210">
    <property type="component" value="Unassembled WGS sequence"/>
</dbReference>
<gene>
    <name evidence="2" type="ORF">LY71_11593</name>
</gene>
<feature type="signal peptide" evidence="1">
    <location>
        <begin position="1"/>
        <end position="24"/>
    </location>
</feature>
<reference evidence="2 3" key="1">
    <citation type="submission" date="2018-03" db="EMBL/GenBank/DDBJ databases">
        <title>Genomic Encyclopedia of Archaeal and Bacterial Type Strains, Phase II (KMG-II): from individual species to whole genera.</title>
        <authorList>
            <person name="Goeker M."/>
        </authorList>
    </citation>
    <scope>NUCLEOTIDE SEQUENCE [LARGE SCALE GENOMIC DNA]</scope>
    <source>
        <strain evidence="2 3">DSM 45416</strain>
    </source>
</reference>
<evidence type="ECO:0000256" key="1">
    <source>
        <dbReference type="SAM" id="SignalP"/>
    </source>
</evidence>